<dbReference type="RefSeq" id="WP_091144080.1">
    <property type="nucleotide sequence ID" value="NZ_FMVF01000011.1"/>
</dbReference>
<dbReference type="EMBL" id="FMVF01000011">
    <property type="protein sequence ID" value="SCY79389.1"/>
    <property type="molecule type" value="Genomic_DNA"/>
</dbReference>
<dbReference type="AlphaFoldDB" id="A0A1G5IUT9"/>
<evidence type="ECO:0000313" key="2">
    <source>
        <dbReference type="EMBL" id="SCY79389.1"/>
    </source>
</evidence>
<dbReference type="Pfam" id="PF19515">
    <property type="entry name" value="DUF6048"/>
    <property type="match status" value="1"/>
</dbReference>
<protein>
    <recommendedName>
        <fullName evidence="4">Outer membrane protein beta-barrel domain-containing protein</fullName>
    </recommendedName>
</protein>
<dbReference type="Proteomes" id="UP000199354">
    <property type="component" value="Unassembled WGS sequence"/>
</dbReference>
<feature type="chain" id="PRO_5011614260" description="Outer membrane protein beta-barrel domain-containing protein" evidence="1">
    <location>
        <begin position="23"/>
        <end position="238"/>
    </location>
</feature>
<feature type="signal peptide" evidence="1">
    <location>
        <begin position="1"/>
        <end position="22"/>
    </location>
</feature>
<dbReference type="STRING" id="490189.SAMN02927903_02387"/>
<proteinExistence type="predicted"/>
<keyword evidence="3" id="KW-1185">Reference proteome</keyword>
<keyword evidence="1" id="KW-0732">Signal</keyword>
<evidence type="ECO:0000256" key="1">
    <source>
        <dbReference type="SAM" id="SignalP"/>
    </source>
</evidence>
<organism evidence="2 3">
    <name type="scientific">Flavobacterium caeni</name>
    <dbReference type="NCBI Taxonomy" id="490189"/>
    <lineage>
        <taxon>Bacteria</taxon>
        <taxon>Pseudomonadati</taxon>
        <taxon>Bacteroidota</taxon>
        <taxon>Flavobacteriia</taxon>
        <taxon>Flavobacteriales</taxon>
        <taxon>Flavobacteriaceae</taxon>
        <taxon>Flavobacterium</taxon>
    </lineage>
</organism>
<dbReference type="InterPro" id="IPR046111">
    <property type="entry name" value="DUF6048"/>
</dbReference>
<evidence type="ECO:0008006" key="4">
    <source>
        <dbReference type="Google" id="ProtNLM"/>
    </source>
</evidence>
<evidence type="ECO:0000313" key="3">
    <source>
        <dbReference type="Proteomes" id="UP000199354"/>
    </source>
</evidence>
<dbReference type="OrthoDB" id="1199048at2"/>
<gene>
    <name evidence="2" type="ORF">SAMN02927903_02387</name>
</gene>
<sequence length="238" mass="27209">MRRILTFIGSLCVLLGGLSASAQETVQDSIKTHRYGLRVGVDLFKLSRSFYEKDYKGLELVGDYRIAKSYYIAAEIGNENKTVDDPQLNFTTKGTYIRGGFNYNAYENWLDMENLIYVGLRYGVSSFSQTLNHYTVYNRNHYLGIEPQTASGEKFSGLSAQWAEFVAGVNAKVYNNIYVGFSLRVNKLISNKKPRNFDNLYIPGFHRTYDGDFGVGLNYTVSYFIPIYKTKQKIEVQK</sequence>
<accession>A0A1G5IUT9</accession>
<reference evidence="2 3" key="1">
    <citation type="submission" date="2016-10" db="EMBL/GenBank/DDBJ databases">
        <authorList>
            <person name="de Groot N.N."/>
        </authorList>
    </citation>
    <scope>NUCLEOTIDE SEQUENCE [LARGE SCALE GENOMIC DNA]</scope>
    <source>
        <strain evidence="2 3">CGMCC 1.7031</strain>
    </source>
</reference>
<name>A0A1G5IUT9_9FLAO</name>